<comment type="caution">
    <text evidence="6">The sequence shown here is derived from an EMBL/GenBank/DDBJ whole genome shotgun (WGS) entry which is preliminary data.</text>
</comment>
<dbReference type="Pfam" id="PF02518">
    <property type="entry name" value="HATPase_c"/>
    <property type="match status" value="1"/>
</dbReference>
<dbReference type="SMART" id="SM00387">
    <property type="entry name" value="HATPase_c"/>
    <property type="match status" value="1"/>
</dbReference>
<dbReference type="GO" id="GO:0000155">
    <property type="term" value="F:phosphorelay sensor kinase activity"/>
    <property type="evidence" value="ECO:0007669"/>
    <property type="project" value="InterPro"/>
</dbReference>
<reference evidence="6" key="1">
    <citation type="submission" date="2022-11" db="EMBL/GenBank/DDBJ databases">
        <authorList>
            <person name="Petersen C."/>
        </authorList>
    </citation>
    <scope>NUCLEOTIDE SEQUENCE</scope>
    <source>
        <strain evidence="6">IBT 29864</strain>
    </source>
</reference>
<dbReference type="EMBL" id="JAPZBS010000005">
    <property type="protein sequence ID" value="KAJ5370286.1"/>
    <property type="molecule type" value="Genomic_DNA"/>
</dbReference>
<feature type="domain" description="Histidine kinase" evidence="4">
    <location>
        <begin position="618"/>
        <end position="877"/>
    </location>
</feature>
<evidence type="ECO:0000313" key="7">
    <source>
        <dbReference type="Proteomes" id="UP001147782"/>
    </source>
</evidence>
<dbReference type="PANTHER" id="PTHR43719">
    <property type="entry name" value="TWO-COMPONENT HISTIDINE KINASE"/>
    <property type="match status" value="1"/>
</dbReference>
<accession>A0A9W9V8J7</accession>
<dbReference type="RefSeq" id="XP_056554720.1">
    <property type="nucleotide sequence ID" value="XM_056699307.1"/>
</dbReference>
<feature type="region of interest" description="Disordered" evidence="3">
    <location>
        <begin position="313"/>
        <end position="358"/>
    </location>
</feature>
<evidence type="ECO:0000256" key="1">
    <source>
        <dbReference type="ARBA" id="ARBA00022553"/>
    </source>
</evidence>
<dbReference type="PANTHER" id="PTHR43719:SF11">
    <property type="entry name" value="HISTIDINE KINASE_RESPONSE REGULATOR, PUTATIVE-RELATED"/>
    <property type="match status" value="1"/>
</dbReference>
<dbReference type="InterPro" id="IPR004358">
    <property type="entry name" value="Sig_transdc_His_kin-like_C"/>
</dbReference>
<protein>
    <recommendedName>
        <fullName evidence="8">Histidine kinase</fullName>
    </recommendedName>
</protein>
<dbReference type="InterPro" id="IPR036097">
    <property type="entry name" value="HisK_dim/P_sf"/>
</dbReference>
<dbReference type="Proteomes" id="UP001147782">
    <property type="component" value="Unassembled WGS sequence"/>
</dbReference>
<dbReference type="PROSITE" id="PS50109">
    <property type="entry name" value="HIS_KIN"/>
    <property type="match status" value="1"/>
</dbReference>
<feature type="region of interest" description="Disordered" evidence="3">
    <location>
        <begin position="44"/>
        <end position="67"/>
    </location>
</feature>
<dbReference type="PRINTS" id="PR00344">
    <property type="entry name" value="BCTRLSENSOR"/>
</dbReference>
<dbReference type="InterPro" id="IPR001789">
    <property type="entry name" value="Sig_transdc_resp-reg_receiver"/>
</dbReference>
<dbReference type="FunFam" id="3.30.565.10:FF:000201">
    <property type="entry name" value="Sensor histidine kinase/response regulator, putative (AFU_orthologue AFUA_4G01020)"/>
    <property type="match status" value="1"/>
</dbReference>
<dbReference type="CDD" id="cd17546">
    <property type="entry name" value="REC_hyHK_CKI1_RcsC-like"/>
    <property type="match status" value="1"/>
</dbReference>
<gene>
    <name evidence="6" type="ORF">N7496_006378</name>
</gene>
<dbReference type="InterPro" id="IPR003594">
    <property type="entry name" value="HATPase_dom"/>
</dbReference>
<dbReference type="InterPro" id="IPR029016">
    <property type="entry name" value="GAF-like_dom_sf"/>
</dbReference>
<dbReference type="SUPFAM" id="SSF52172">
    <property type="entry name" value="CheY-like"/>
    <property type="match status" value="1"/>
</dbReference>
<dbReference type="Pfam" id="PF00072">
    <property type="entry name" value="Response_reg"/>
    <property type="match status" value="1"/>
</dbReference>
<dbReference type="Gene3D" id="3.30.565.10">
    <property type="entry name" value="Histidine kinase-like ATPase, C-terminal domain"/>
    <property type="match status" value="1"/>
</dbReference>
<feature type="modified residue" description="4-aspartylphosphate" evidence="2">
    <location>
        <position position="1148"/>
    </location>
</feature>
<dbReference type="OrthoDB" id="303614at2759"/>
<dbReference type="SMART" id="SM00388">
    <property type="entry name" value="HisKA"/>
    <property type="match status" value="1"/>
</dbReference>
<dbReference type="InterPro" id="IPR003661">
    <property type="entry name" value="HisK_dim/P_dom"/>
</dbReference>
<evidence type="ECO:0000259" key="4">
    <source>
        <dbReference type="PROSITE" id="PS50109"/>
    </source>
</evidence>
<evidence type="ECO:0008006" key="8">
    <source>
        <dbReference type="Google" id="ProtNLM"/>
    </source>
</evidence>
<dbReference type="InterPro" id="IPR036890">
    <property type="entry name" value="HATPase_C_sf"/>
</dbReference>
<feature type="compositionally biased region" description="Basic and acidic residues" evidence="3">
    <location>
        <begin position="346"/>
        <end position="358"/>
    </location>
</feature>
<dbReference type="SMART" id="SM00448">
    <property type="entry name" value="REC"/>
    <property type="match status" value="1"/>
</dbReference>
<dbReference type="GeneID" id="81438486"/>
<dbReference type="InterPro" id="IPR005467">
    <property type="entry name" value="His_kinase_dom"/>
</dbReference>
<dbReference type="InterPro" id="IPR050956">
    <property type="entry name" value="2C_system_His_kinase"/>
</dbReference>
<dbReference type="AlphaFoldDB" id="A0A9W9V8J7"/>
<name>A0A9W9V8J7_9EURO</name>
<evidence type="ECO:0000256" key="2">
    <source>
        <dbReference type="PROSITE-ProRule" id="PRU00169"/>
    </source>
</evidence>
<dbReference type="PROSITE" id="PS50110">
    <property type="entry name" value="RESPONSE_REGULATORY"/>
    <property type="match status" value="1"/>
</dbReference>
<proteinExistence type="predicted"/>
<evidence type="ECO:0000259" key="5">
    <source>
        <dbReference type="PROSITE" id="PS50110"/>
    </source>
</evidence>
<evidence type="ECO:0000256" key="3">
    <source>
        <dbReference type="SAM" id="MobiDB-lite"/>
    </source>
</evidence>
<feature type="compositionally biased region" description="Low complexity" evidence="3">
    <location>
        <begin position="313"/>
        <end position="326"/>
    </location>
</feature>
<keyword evidence="1 2" id="KW-0597">Phosphoprotein</keyword>
<dbReference type="SUPFAM" id="SSF55874">
    <property type="entry name" value="ATPase domain of HSP90 chaperone/DNA topoisomerase II/histidine kinase"/>
    <property type="match status" value="1"/>
</dbReference>
<dbReference type="SUPFAM" id="SSF47384">
    <property type="entry name" value="Homodimeric domain of signal transducing histidine kinase"/>
    <property type="match status" value="1"/>
</dbReference>
<evidence type="ECO:0000313" key="6">
    <source>
        <dbReference type="EMBL" id="KAJ5370286.1"/>
    </source>
</evidence>
<dbReference type="Gene3D" id="3.30.450.40">
    <property type="match status" value="1"/>
</dbReference>
<dbReference type="Gene3D" id="1.10.287.130">
    <property type="match status" value="1"/>
</dbReference>
<feature type="compositionally biased region" description="Polar residues" evidence="3">
    <location>
        <begin position="336"/>
        <end position="345"/>
    </location>
</feature>
<dbReference type="Gene3D" id="3.40.50.2300">
    <property type="match status" value="1"/>
</dbReference>
<dbReference type="FunFam" id="3.30.450.40:FF:000083">
    <property type="entry name" value="Sensor histidine kinase/response regulator, putative (AFU_orthologue AFUA_4G00660)"/>
    <property type="match status" value="1"/>
</dbReference>
<dbReference type="CDD" id="cd00082">
    <property type="entry name" value="HisKA"/>
    <property type="match status" value="1"/>
</dbReference>
<dbReference type="InterPro" id="IPR011006">
    <property type="entry name" value="CheY-like_superfamily"/>
</dbReference>
<sequence length="1217" mass="134421">MGLTVMDQPGSLAFHPSTCSTERERIRELSRYYCALDRPLSLSTPTTDDEGLESAQDISGGDEQPSMGNLSTDITLTALAQLGVHRLACNRSFVSIIDGGNQHIIAEATASISLCDKNKHLPNDGIYLGARSLDLTFGVCPHAISLFTGRDTTRAINTDNITANRTRYIIRDLKQEELFKDRPFVRAWPYMRFYAEVPLYSPSGFVLGSYCVIDDKPRVEFGEDDVNTLREVADAVARHLEHVRIVHCHRRSERLIKGLTNFVKDHADFDPREVSNDHRLEAMAVASNVNTSTPDEKPGPIESTLNQQFGFVTSSSTSLSEEPSSLFFTGPASGPTEPSSLNSNVSDRRSSPGEEKSIDEVLKAGPQPLEEVSNNASQLSLAESTSLGERIERIFERASVLLRKSMDLDGVVFLDAARSNPSLSLPPDDQPGWEPLPKTVVPEFPIAPYPSPLGRSPTSSKKSELCCDVLSKSLKVRKGETLDSKADITFREDLLNLLVTSFPQGQIFNLDDSVDSDDYLSYESGLNDSETQHKLMQMATRQLSQILPAANSVLFFPLWDHNKSRWMAGTLVWTQDNHRALGIEELHYFKIFGDSIVSEVSRAHWATTEKSKFDFISSISHELRSPLHGILASAELLQATSLEPAQEEMVKMIEASGLTLLDTTDHLLEFCKINNLTQVKRSRKKKTNSEESSLVSDFHLGQLVEEVADILYTGQNASEIVSQTVQASSPERAQAGLFSNDMTEDMSVIIRIEQRNSWLIRSLPGAWRRIVMNLLGNAIKWTKSGFVEVSLSRMRNPIEPRTPIAHLSITDTGSGIAPDFLRHKLFSPFSQEDSLSEGVGLGLSIVRQLVASFNGHVNVKSEVGIGTQVDVYIPVELVNSPEASPASYPSPLRVEHSPESPLRACLVAFNGYPDLQETPTGMLSLESKRKLSIQSTLADVFMSHFGWSVSLAETLSKGQGDIAVIEEAVLRKEAEGLESLDQLASMHGFRFFIVLGSNASFFETFLAPNFVWVSQPFGPQKIQTAIQKILDLGKLQPAPDTTPSIALRPLLLRSEVQPSPARDNLTIPMPTSPVPRRSLSHSHALPIRPSHEPQDIHVLLVDDNDINLKILATFMRKIGCSYETASNGLIALEKYKASERRFDFVLMDISMPVMDGLVSTSKIRQHEKENGLEPSCIMAVTGVASDAMQQQALAAGINDYLIKPLSLQELKKIMSIT</sequence>
<dbReference type="SUPFAM" id="SSF55781">
    <property type="entry name" value="GAF domain-like"/>
    <property type="match status" value="1"/>
</dbReference>
<reference evidence="6" key="2">
    <citation type="journal article" date="2023" name="IMA Fungus">
        <title>Comparative genomic study of the Penicillium genus elucidates a diverse pangenome and 15 lateral gene transfer events.</title>
        <authorList>
            <person name="Petersen C."/>
            <person name="Sorensen T."/>
            <person name="Nielsen M.R."/>
            <person name="Sondergaard T.E."/>
            <person name="Sorensen J.L."/>
            <person name="Fitzpatrick D.A."/>
            <person name="Frisvad J.C."/>
            <person name="Nielsen K.L."/>
        </authorList>
    </citation>
    <scope>NUCLEOTIDE SEQUENCE</scope>
    <source>
        <strain evidence="6">IBT 29864</strain>
    </source>
</reference>
<dbReference type="Pfam" id="PF00512">
    <property type="entry name" value="HisKA"/>
    <property type="match status" value="1"/>
</dbReference>
<dbReference type="FunFam" id="1.10.287.130:FF:000023">
    <property type="entry name" value="Sensor histidine kinase/response regulator, putative"/>
    <property type="match status" value="1"/>
</dbReference>
<keyword evidence="7" id="KW-1185">Reference proteome</keyword>
<feature type="domain" description="Response regulatory" evidence="5">
    <location>
        <begin position="1097"/>
        <end position="1217"/>
    </location>
</feature>
<organism evidence="6 7">
    <name type="scientific">Penicillium cataractarum</name>
    <dbReference type="NCBI Taxonomy" id="2100454"/>
    <lineage>
        <taxon>Eukaryota</taxon>
        <taxon>Fungi</taxon>
        <taxon>Dikarya</taxon>
        <taxon>Ascomycota</taxon>
        <taxon>Pezizomycotina</taxon>
        <taxon>Eurotiomycetes</taxon>
        <taxon>Eurotiomycetidae</taxon>
        <taxon>Eurotiales</taxon>
        <taxon>Aspergillaceae</taxon>
        <taxon>Penicillium</taxon>
    </lineage>
</organism>